<dbReference type="STRING" id="321267.SHM7688_00550"/>
<gene>
    <name evidence="1" type="ORF">SHM7688_00550</name>
</gene>
<protein>
    <submittedName>
        <fullName evidence="1">Uncharacterized protein</fullName>
    </submittedName>
</protein>
<dbReference type="EMBL" id="CYPW01000006">
    <property type="protein sequence ID" value="CUH51117.1"/>
    <property type="molecule type" value="Genomic_DNA"/>
</dbReference>
<dbReference type="Proteomes" id="UP000054823">
    <property type="component" value="Unassembled WGS sequence"/>
</dbReference>
<proteinExistence type="predicted"/>
<organism evidence="1 2">
    <name type="scientific">Shimia marina</name>
    <dbReference type="NCBI Taxonomy" id="321267"/>
    <lineage>
        <taxon>Bacteria</taxon>
        <taxon>Pseudomonadati</taxon>
        <taxon>Pseudomonadota</taxon>
        <taxon>Alphaproteobacteria</taxon>
        <taxon>Rhodobacterales</taxon>
        <taxon>Roseobacteraceae</taxon>
    </lineage>
</organism>
<accession>A0A0P1FCG9</accession>
<reference evidence="1 2" key="1">
    <citation type="submission" date="2015-09" db="EMBL/GenBank/DDBJ databases">
        <authorList>
            <consortium name="Swine Surveillance"/>
        </authorList>
    </citation>
    <scope>NUCLEOTIDE SEQUENCE [LARGE SCALE GENOMIC DNA]</scope>
    <source>
        <strain evidence="1 2">CECT 7688</strain>
    </source>
</reference>
<sequence length="126" mass="14310">MARIFQRLPAHLKKLTMLRIHDCRLFGREPKKLRIKIGKPIQHGGGRHIVAMGHLGAAFALGKQILFGEVADRADALSQIVPILFNPGRARQMGGHANNRNIGFTDLLIQRLTHHIYLFFHYTLFP</sequence>
<evidence type="ECO:0000313" key="1">
    <source>
        <dbReference type="EMBL" id="CUH51117.1"/>
    </source>
</evidence>
<name>A0A0P1FCG9_9RHOB</name>
<keyword evidence="2" id="KW-1185">Reference proteome</keyword>
<evidence type="ECO:0000313" key="2">
    <source>
        <dbReference type="Proteomes" id="UP000054823"/>
    </source>
</evidence>
<dbReference type="AlphaFoldDB" id="A0A0P1FCG9"/>